<keyword evidence="7" id="KW-1185">Reference proteome</keyword>
<evidence type="ECO:0000313" key="6">
    <source>
        <dbReference type="EMBL" id="KAG7527441.1"/>
    </source>
</evidence>
<feature type="domain" description="AAA+ ATPase" evidence="5">
    <location>
        <begin position="208"/>
        <end position="400"/>
    </location>
</feature>
<dbReference type="Pfam" id="PF03969">
    <property type="entry name" value="AFG1_ATPase"/>
    <property type="match status" value="1"/>
</dbReference>
<dbReference type="GO" id="GO:0005524">
    <property type="term" value="F:ATP binding"/>
    <property type="evidence" value="ECO:0007669"/>
    <property type="project" value="UniProtKB-KW"/>
</dbReference>
<comment type="caution">
    <text evidence="6">The sequence shown here is derived from an EMBL/GenBank/DDBJ whole genome shotgun (WGS) entry which is preliminary data.</text>
</comment>
<evidence type="ECO:0000256" key="4">
    <source>
        <dbReference type="SAM" id="MobiDB-lite"/>
    </source>
</evidence>
<gene>
    <name evidence="6" type="ORF">FFLO_06931</name>
</gene>
<name>A0A8K0JDX8_9TREE</name>
<protein>
    <recommendedName>
        <fullName evidence="5">AAA+ ATPase domain-containing protein</fullName>
    </recommendedName>
</protein>
<evidence type="ECO:0000256" key="3">
    <source>
        <dbReference type="ARBA" id="ARBA00022840"/>
    </source>
</evidence>
<dbReference type="PANTHER" id="PTHR12169">
    <property type="entry name" value="ATPASE N2B"/>
    <property type="match status" value="1"/>
</dbReference>
<dbReference type="InterPro" id="IPR003593">
    <property type="entry name" value="AAA+_ATPase"/>
</dbReference>
<dbReference type="NCBIfam" id="NF040713">
    <property type="entry name" value="ZapE"/>
    <property type="match status" value="1"/>
</dbReference>
<accession>A0A8K0JDX8</accession>
<feature type="region of interest" description="Disordered" evidence="4">
    <location>
        <begin position="698"/>
        <end position="783"/>
    </location>
</feature>
<dbReference type="Gene3D" id="3.40.50.300">
    <property type="entry name" value="P-loop containing nucleotide triphosphate hydrolases"/>
    <property type="match status" value="1"/>
</dbReference>
<dbReference type="SMART" id="SM00382">
    <property type="entry name" value="AAA"/>
    <property type="match status" value="1"/>
</dbReference>
<dbReference type="GO" id="GO:0016887">
    <property type="term" value="F:ATP hydrolysis activity"/>
    <property type="evidence" value="ECO:0007669"/>
    <property type="project" value="InterPro"/>
</dbReference>
<feature type="compositionally biased region" description="Basic and acidic residues" evidence="4">
    <location>
        <begin position="180"/>
        <end position="189"/>
    </location>
</feature>
<dbReference type="PANTHER" id="PTHR12169:SF2">
    <property type="entry name" value="AFG1P"/>
    <property type="match status" value="1"/>
</dbReference>
<evidence type="ECO:0000256" key="1">
    <source>
        <dbReference type="ARBA" id="ARBA00010322"/>
    </source>
</evidence>
<dbReference type="EMBL" id="JABELV010000289">
    <property type="protein sequence ID" value="KAG7527441.1"/>
    <property type="molecule type" value="Genomic_DNA"/>
</dbReference>
<dbReference type="GO" id="GO:0005739">
    <property type="term" value="C:mitochondrion"/>
    <property type="evidence" value="ECO:0007669"/>
    <property type="project" value="TreeGrafter"/>
</dbReference>
<evidence type="ECO:0000313" key="7">
    <source>
        <dbReference type="Proteomes" id="UP000812966"/>
    </source>
</evidence>
<dbReference type="InterPro" id="IPR005654">
    <property type="entry name" value="ATPase_AFG1-like"/>
</dbReference>
<organism evidence="6 7">
    <name type="scientific">Filobasidium floriforme</name>
    <dbReference type="NCBI Taxonomy" id="5210"/>
    <lineage>
        <taxon>Eukaryota</taxon>
        <taxon>Fungi</taxon>
        <taxon>Dikarya</taxon>
        <taxon>Basidiomycota</taxon>
        <taxon>Agaricomycotina</taxon>
        <taxon>Tremellomycetes</taxon>
        <taxon>Filobasidiales</taxon>
        <taxon>Filobasidiaceae</taxon>
        <taxon>Filobasidium</taxon>
    </lineage>
</organism>
<sequence length="783" mass="87299">MSVRRARAIPLYALQRAGNPGRSRLLTCSGIFNARTPTTSTSTTTTTTTTTRTLCNSPIRLNSDVKHDPTVSPASGVNEAPDPSLSPEQVGELQSTDLLDVYNSLVARGLIVWDAEQVRCVMELRKLYETLSTYSPPLELIRRLSPDAPVLARRLRESANKSKGKGKGGSSWWNKLNTRKSSEETEDERERALVRVLSGEEELAELDVPKGILLTGPPGTGKSHLLSLFYTLLPTTHKSRQHYHPLLLSLYQSVWRRTQARMKGITPERREGNMEEAGKEGWKAVFAGGAFKGDTEGTKGKGGMRLSGEEEREGISFGIARDMILEYHILYFDELQLVDATSAAMLRDVLSWYWRMGGIIIATSNRLPDDLYHHGVQKDRMNSFLEALKARCTVYELNGGRDWRLGRDEDIDAEAEGTDAEKAIRATNKRRTWFGWGEEERRAFETAVEAVTQGRQGAPSSVNVYGRKVKIPWAVDKVARFTFADLCEEALGTADYITIASNFETIIIDETPYMYLRHKNQARRLINLVDALYESKCKIIVSAEAGPEDLFFPDALDDKSRETNEEVMAQEALSDAVAAPFRPNVSSYSEPEQAQLAGGDGSGSGTRQGDAARMFKRRERSHPSEETTPAFKTLSIFTGEDERFAYKRAVSRLIEMTRSPTYAHEEWLPLQESHRRWEKVALSVPPVWRPLTNADIVARPSPAPGASSENAPTPGSRATTSDFAEEAGYSRPQNLGLKGITRDPPKISENHMWGVRDDWGKKAGEWGQGVKGKRPGKKDDEDK</sequence>
<feature type="region of interest" description="Disordered" evidence="4">
    <location>
        <begin position="156"/>
        <end position="189"/>
    </location>
</feature>
<comment type="similarity">
    <text evidence="1">Belongs to the AFG1 ATPase family.</text>
</comment>
<dbReference type="Proteomes" id="UP000812966">
    <property type="component" value="Unassembled WGS sequence"/>
</dbReference>
<feature type="compositionally biased region" description="Basic and acidic residues" evidence="4">
    <location>
        <begin position="740"/>
        <end position="764"/>
    </location>
</feature>
<feature type="region of interest" description="Disordered" evidence="4">
    <location>
        <begin position="60"/>
        <end position="90"/>
    </location>
</feature>
<feature type="compositionally biased region" description="Polar residues" evidence="4">
    <location>
        <begin position="707"/>
        <end position="722"/>
    </location>
</feature>
<proteinExistence type="inferred from homology"/>
<dbReference type="InterPro" id="IPR027417">
    <property type="entry name" value="P-loop_NTPase"/>
</dbReference>
<keyword evidence="3" id="KW-0067">ATP-binding</keyword>
<keyword evidence="2" id="KW-0547">Nucleotide-binding</keyword>
<dbReference type="SUPFAM" id="SSF52540">
    <property type="entry name" value="P-loop containing nucleoside triphosphate hydrolases"/>
    <property type="match status" value="1"/>
</dbReference>
<evidence type="ECO:0000259" key="5">
    <source>
        <dbReference type="SMART" id="SM00382"/>
    </source>
</evidence>
<feature type="region of interest" description="Disordered" evidence="4">
    <location>
        <begin position="584"/>
        <end position="628"/>
    </location>
</feature>
<dbReference type="AlphaFoldDB" id="A0A8K0JDX8"/>
<reference evidence="6" key="1">
    <citation type="submission" date="2020-04" db="EMBL/GenBank/DDBJ databases">
        <title>Analysis of mating type loci in Filobasidium floriforme.</title>
        <authorList>
            <person name="Nowrousian M."/>
        </authorList>
    </citation>
    <scope>NUCLEOTIDE SEQUENCE</scope>
    <source>
        <strain evidence="6">CBS 6242</strain>
    </source>
</reference>
<evidence type="ECO:0000256" key="2">
    <source>
        <dbReference type="ARBA" id="ARBA00022741"/>
    </source>
</evidence>